<dbReference type="InterPro" id="IPR029057">
    <property type="entry name" value="PRTase-like"/>
</dbReference>
<dbReference type="SUPFAM" id="SSF53271">
    <property type="entry name" value="PRTase-like"/>
    <property type="match status" value="1"/>
</dbReference>
<sequence>MRLTQLDHRDFRFLEDGDKCYHLGEYTARAGFRASETNQHISNLKKRPTVPPLELRWKRNAIEYWGNEIAETNLNWDFCTENVTFVPFPCSKPIGHELYDDRMVLVLQVAARKHPGMDIRPLLLQTAARDPQHRCSERASPEEIAAQLQIDRGQICVPLKQTVMVVDDVITRGASFAAAKQLLFGLQGVQSIIGIFLAKTIHLPLDPAEFFDD</sequence>
<dbReference type="RefSeq" id="WP_376947110.1">
    <property type="nucleotide sequence ID" value="NZ_CP171449.1"/>
</dbReference>
<dbReference type="InterPro" id="IPR000836">
    <property type="entry name" value="PRTase_dom"/>
</dbReference>
<protein>
    <submittedName>
        <fullName evidence="1">Phosphoribosyltransferase</fullName>
    </submittedName>
</protein>
<keyword evidence="2" id="KW-1185">Reference proteome</keyword>
<dbReference type="EMBL" id="JBHLSS010000094">
    <property type="protein sequence ID" value="MFC0710731.1"/>
    <property type="molecule type" value="Genomic_DNA"/>
</dbReference>
<keyword evidence="1" id="KW-0808">Transferase</keyword>
<evidence type="ECO:0000313" key="1">
    <source>
        <dbReference type="EMBL" id="MFC0710731.1"/>
    </source>
</evidence>
<gene>
    <name evidence="1" type="ORF">ACFFGX_14640</name>
</gene>
<dbReference type="Gene3D" id="3.40.50.2020">
    <property type="match status" value="1"/>
</dbReference>
<organism evidence="1 2">
    <name type="scientific">Azorhizophilus paspali</name>
    <name type="common">Azotobacter paspali</name>
    <dbReference type="NCBI Taxonomy" id="69963"/>
    <lineage>
        <taxon>Bacteria</taxon>
        <taxon>Pseudomonadati</taxon>
        <taxon>Pseudomonadota</taxon>
        <taxon>Gammaproteobacteria</taxon>
        <taxon>Pseudomonadales</taxon>
        <taxon>Pseudomonadaceae</taxon>
        <taxon>Azorhizophilus</taxon>
    </lineage>
</organism>
<dbReference type="CDD" id="cd06223">
    <property type="entry name" value="PRTases_typeI"/>
    <property type="match status" value="1"/>
</dbReference>
<name>A0ABV6SMH0_AZOPA</name>
<keyword evidence="1" id="KW-0328">Glycosyltransferase</keyword>
<dbReference type="GO" id="GO:0016757">
    <property type="term" value="F:glycosyltransferase activity"/>
    <property type="evidence" value="ECO:0007669"/>
    <property type="project" value="UniProtKB-KW"/>
</dbReference>
<evidence type="ECO:0000313" key="2">
    <source>
        <dbReference type="Proteomes" id="UP001589891"/>
    </source>
</evidence>
<accession>A0ABV6SMH0</accession>
<dbReference type="Proteomes" id="UP001589891">
    <property type="component" value="Unassembled WGS sequence"/>
</dbReference>
<proteinExistence type="predicted"/>
<comment type="caution">
    <text evidence="1">The sequence shown here is derived from an EMBL/GenBank/DDBJ whole genome shotgun (WGS) entry which is preliminary data.</text>
</comment>
<reference evidence="1 2" key="1">
    <citation type="submission" date="2024-09" db="EMBL/GenBank/DDBJ databases">
        <authorList>
            <person name="Sun Q."/>
            <person name="Mori K."/>
        </authorList>
    </citation>
    <scope>NUCLEOTIDE SEQUENCE [LARGE SCALE GENOMIC DNA]</scope>
    <source>
        <strain evidence="1 2">NCAIM B.01794</strain>
    </source>
</reference>